<dbReference type="AlphaFoldDB" id="R7ZNA8"/>
<name>R7ZNA8_9BACT</name>
<reference evidence="1 2" key="1">
    <citation type="submission" date="2013-02" db="EMBL/GenBank/DDBJ databases">
        <title>A novel strain isolated from Lonar lake, Maharashtra, India.</title>
        <authorList>
            <person name="Singh A."/>
        </authorList>
    </citation>
    <scope>NUCLEOTIDE SEQUENCE [LARGE SCALE GENOMIC DNA]</scope>
    <source>
        <strain evidence="1 2">AK24</strain>
    </source>
</reference>
<dbReference type="STRING" id="1232681.ADIS_3970"/>
<evidence type="ECO:0000313" key="2">
    <source>
        <dbReference type="Proteomes" id="UP000013909"/>
    </source>
</evidence>
<organism evidence="1 2">
    <name type="scientific">Lunatimonas lonarensis</name>
    <dbReference type="NCBI Taxonomy" id="1232681"/>
    <lineage>
        <taxon>Bacteria</taxon>
        <taxon>Pseudomonadati</taxon>
        <taxon>Bacteroidota</taxon>
        <taxon>Cytophagia</taxon>
        <taxon>Cytophagales</taxon>
        <taxon>Cyclobacteriaceae</taxon>
    </lineage>
</organism>
<dbReference type="Proteomes" id="UP000013909">
    <property type="component" value="Unassembled WGS sequence"/>
</dbReference>
<gene>
    <name evidence="1" type="ORF">ADIS_3970</name>
</gene>
<protein>
    <submittedName>
        <fullName evidence="1">Uncharacterized protein</fullName>
    </submittedName>
</protein>
<sequence>MFLSKYFTFCEFQPTLKFVHKLSLYCLKYKHSPILWMLFIRNLKNH</sequence>
<keyword evidence="2" id="KW-1185">Reference proteome</keyword>
<proteinExistence type="predicted"/>
<accession>R7ZNA8</accession>
<evidence type="ECO:0000313" key="1">
    <source>
        <dbReference type="EMBL" id="EON75567.1"/>
    </source>
</evidence>
<comment type="caution">
    <text evidence="1">The sequence shown here is derived from an EMBL/GenBank/DDBJ whole genome shotgun (WGS) entry which is preliminary data.</text>
</comment>
<dbReference type="EMBL" id="AQHR01000104">
    <property type="protein sequence ID" value="EON75567.1"/>
    <property type="molecule type" value="Genomic_DNA"/>
</dbReference>